<dbReference type="Pfam" id="PF03692">
    <property type="entry name" value="CxxCxxCC"/>
    <property type="match status" value="1"/>
</dbReference>
<name>A0A931LU27_FIMGI</name>
<sequence length="242" mass="25957">MSEASSGSNVEFAGIPATRQFDLQRSDDFSYVCNRCKRCCHNKAIPLNPYEVVRLAHRLGVSTGEFIEQSTLGGEGTFLRFHPPEEGGACVFLGEEGCSVHSDRPTACRVYPLGRWSAGPGVEAFARVDPEPGSLGVYGSAGTVGDFLKGQGVEPYFEAAERYVELFTRLADVSELVEKGELDAAGLPDGNWLDVDSVVGEHCAGRGLTPPADPDALTRLHIEIIEGWLDAIKPGAYSLPPA</sequence>
<comment type="caution">
    <text evidence="1">The sequence shown here is derived from an EMBL/GenBank/DDBJ whole genome shotgun (WGS) entry which is preliminary data.</text>
</comment>
<gene>
    <name evidence="1" type="ORF">HYR64_09705</name>
</gene>
<evidence type="ECO:0000313" key="1">
    <source>
        <dbReference type="EMBL" id="MBI1757367.1"/>
    </source>
</evidence>
<accession>A0A931LU27</accession>
<dbReference type="PANTHER" id="PTHR35866">
    <property type="entry name" value="PUTATIVE-RELATED"/>
    <property type="match status" value="1"/>
</dbReference>
<proteinExistence type="predicted"/>
<dbReference type="Proteomes" id="UP000727962">
    <property type="component" value="Unassembled WGS sequence"/>
</dbReference>
<dbReference type="EMBL" id="JACOSL010000059">
    <property type="protein sequence ID" value="MBI1757367.1"/>
    <property type="molecule type" value="Genomic_DNA"/>
</dbReference>
<organism evidence="1 2">
    <name type="scientific">Fimbriimonas ginsengisoli</name>
    <dbReference type="NCBI Taxonomy" id="1005039"/>
    <lineage>
        <taxon>Bacteria</taxon>
        <taxon>Bacillati</taxon>
        <taxon>Armatimonadota</taxon>
        <taxon>Fimbriimonadia</taxon>
        <taxon>Fimbriimonadales</taxon>
        <taxon>Fimbriimonadaceae</taxon>
        <taxon>Fimbriimonas</taxon>
    </lineage>
</organism>
<dbReference type="PANTHER" id="PTHR35866:SF1">
    <property type="entry name" value="YKGJ FAMILY CYSTEINE CLUSTER PROTEIN"/>
    <property type="match status" value="1"/>
</dbReference>
<dbReference type="AlphaFoldDB" id="A0A931LU27"/>
<protein>
    <submittedName>
        <fullName evidence="1">YkgJ family cysteine cluster protein</fullName>
    </submittedName>
</protein>
<evidence type="ECO:0000313" key="2">
    <source>
        <dbReference type="Proteomes" id="UP000727962"/>
    </source>
</evidence>
<dbReference type="InterPro" id="IPR005358">
    <property type="entry name" value="Puta_zinc/iron-chelating_dom"/>
</dbReference>
<reference evidence="1" key="1">
    <citation type="submission" date="2020-07" db="EMBL/GenBank/DDBJ databases">
        <title>Huge and variable diversity of episymbiotic CPR bacteria and DPANN archaea in groundwater ecosystems.</title>
        <authorList>
            <person name="He C.Y."/>
            <person name="Keren R."/>
            <person name="Whittaker M."/>
            <person name="Farag I.F."/>
            <person name="Doudna J."/>
            <person name="Cate J.H.D."/>
            <person name="Banfield J.F."/>
        </authorList>
    </citation>
    <scope>NUCLEOTIDE SEQUENCE</scope>
    <source>
        <strain evidence="1">NC_groundwater_17_Pr7_B-0.1um_64_12</strain>
    </source>
</reference>